<comment type="subcellular location">
    <subcellularLocation>
        <location evidence="1">Cytoplasm</location>
    </subcellularLocation>
</comment>
<name>A0A075HVU7_9EURY</name>
<evidence type="ECO:0000256" key="5">
    <source>
        <dbReference type="ARBA" id="ARBA00022840"/>
    </source>
</evidence>
<dbReference type="GO" id="GO:0005524">
    <property type="term" value="F:ATP binding"/>
    <property type="evidence" value="ECO:0007669"/>
    <property type="project" value="UniProtKB-KW"/>
</dbReference>
<dbReference type="InterPro" id="IPR033729">
    <property type="entry name" value="SerRS_core"/>
</dbReference>
<dbReference type="PROSITE" id="PS50862">
    <property type="entry name" value="AA_TRNA_LIGASE_II"/>
    <property type="match status" value="1"/>
</dbReference>
<dbReference type="Gene3D" id="3.30.930.10">
    <property type="entry name" value="Bira Bifunctional Protein, Domain 2"/>
    <property type="match status" value="1"/>
</dbReference>
<dbReference type="InterPro" id="IPR002317">
    <property type="entry name" value="Ser-tRNA-ligase_type_1"/>
</dbReference>
<proteinExistence type="predicted"/>
<evidence type="ECO:0000256" key="7">
    <source>
        <dbReference type="NCBIfam" id="TIGR00414"/>
    </source>
</evidence>
<protein>
    <recommendedName>
        <fullName evidence="2 7">Serine--tRNA ligase</fullName>
        <ecNumber evidence="2 7">6.1.1.11</ecNumber>
    </recommendedName>
</protein>
<dbReference type="InterPro" id="IPR002314">
    <property type="entry name" value="aa-tRNA-synt_IIb"/>
</dbReference>
<keyword evidence="6 9" id="KW-0030">Aminoacyl-tRNA synthetase</keyword>
<keyword evidence="5" id="KW-0067">ATP-binding</keyword>
<dbReference type="GO" id="GO:0004828">
    <property type="term" value="F:serine-tRNA ligase activity"/>
    <property type="evidence" value="ECO:0007669"/>
    <property type="project" value="UniProtKB-UniRule"/>
</dbReference>
<dbReference type="CDD" id="cd00770">
    <property type="entry name" value="SerRS_core"/>
    <property type="match status" value="1"/>
</dbReference>
<evidence type="ECO:0000256" key="6">
    <source>
        <dbReference type="ARBA" id="ARBA00023146"/>
    </source>
</evidence>
<dbReference type="GO" id="GO:0006434">
    <property type="term" value="P:seryl-tRNA aminoacylation"/>
    <property type="evidence" value="ECO:0007669"/>
    <property type="project" value="UniProtKB-UniRule"/>
</dbReference>
<dbReference type="PANTHER" id="PTHR11778">
    <property type="entry name" value="SERYL-TRNA SYNTHETASE"/>
    <property type="match status" value="1"/>
</dbReference>
<dbReference type="Pfam" id="PF00587">
    <property type="entry name" value="tRNA-synt_2b"/>
    <property type="match status" value="1"/>
</dbReference>
<evidence type="ECO:0000256" key="1">
    <source>
        <dbReference type="ARBA" id="ARBA00004496"/>
    </source>
</evidence>
<dbReference type="AlphaFoldDB" id="A0A075HVU7"/>
<evidence type="ECO:0000256" key="2">
    <source>
        <dbReference type="ARBA" id="ARBA00012840"/>
    </source>
</evidence>
<dbReference type="EC" id="6.1.1.11" evidence="2 7"/>
<keyword evidence="4" id="KW-0547">Nucleotide-binding</keyword>
<evidence type="ECO:0000313" key="9">
    <source>
        <dbReference type="EMBL" id="AIF19705.1"/>
    </source>
</evidence>
<dbReference type="InterPro" id="IPR006195">
    <property type="entry name" value="aa-tRNA-synth_II"/>
</dbReference>
<evidence type="ECO:0000256" key="3">
    <source>
        <dbReference type="ARBA" id="ARBA00022598"/>
    </source>
</evidence>
<dbReference type="EMBL" id="KF901145">
    <property type="protein sequence ID" value="AIF19705.1"/>
    <property type="molecule type" value="Genomic_DNA"/>
</dbReference>
<organism evidence="9">
    <name type="scientific">uncultured marine group II/III euryarchaeote KM3_87_F04</name>
    <dbReference type="NCBI Taxonomy" id="1456532"/>
    <lineage>
        <taxon>Archaea</taxon>
        <taxon>Methanobacteriati</taxon>
        <taxon>Methanobacteriota</taxon>
        <taxon>environmental samples</taxon>
    </lineage>
</organism>
<dbReference type="NCBIfam" id="TIGR00414">
    <property type="entry name" value="serS"/>
    <property type="match status" value="1"/>
</dbReference>
<evidence type="ECO:0000256" key="4">
    <source>
        <dbReference type="ARBA" id="ARBA00022741"/>
    </source>
</evidence>
<accession>A0A075HVU7</accession>
<dbReference type="InterPro" id="IPR045864">
    <property type="entry name" value="aa-tRNA-synth_II/BPL/LPL"/>
</dbReference>
<dbReference type="GO" id="GO:0005737">
    <property type="term" value="C:cytoplasm"/>
    <property type="evidence" value="ECO:0007669"/>
    <property type="project" value="UniProtKB-SubCell"/>
</dbReference>
<reference evidence="9" key="1">
    <citation type="journal article" date="2014" name="Genome Biol. Evol.">
        <title>Pangenome evidence for extensive interdomain horizontal transfer affecting lineage core and shell genes in uncultured planktonic thaumarchaeota and euryarchaeota.</title>
        <authorList>
            <person name="Deschamps P."/>
            <person name="Zivanovic Y."/>
            <person name="Moreira D."/>
            <person name="Rodriguez-Valera F."/>
            <person name="Lopez-Garcia P."/>
        </authorList>
    </citation>
    <scope>NUCLEOTIDE SEQUENCE</scope>
</reference>
<evidence type="ECO:0000259" key="8">
    <source>
        <dbReference type="PROSITE" id="PS50862"/>
    </source>
</evidence>
<dbReference type="SUPFAM" id="SSF55681">
    <property type="entry name" value="Class II aaRS and biotin synthetases"/>
    <property type="match status" value="1"/>
</dbReference>
<feature type="domain" description="Aminoacyl-transfer RNA synthetases class-II family profile" evidence="8">
    <location>
        <begin position="14"/>
        <end position="282"/>
    </location>
</feature>
<keyword evidence="3 9" id="KW-0436">Ligase</keyword>
<dbReference type="PRINTS" id="PR00981">
    <property type="entry name" value="TRNASYNTHSER"/>
</dbReference>
<sequence>MHGEKTELDFEPRNHNDLIEMNGWVDQSRGAKVAGSRFYFLQGDLARLEMALQQYGADFLMSRGYTLVQPPLMMNREAYEGVTDLGDFETVMYGIEPDKYYLIATSEHPLTAMRMDEIIEPSELPVKLVGVSACFRREVGAHGLSDRGIWRVHQFTKVEQIVICHPDNSWEHHEELLSNAVDMWDSLGLHYRVVNICTGDMGTVAARKYDLEAWLPGAGGYKEVVSCSNCTDYQANRLRMRYRTTEGNEAVHTLNSTAIATSRALVAIMEQNQMEDGRVNVPDVLRSYMGGQEVLEALH</sequence>
<gene>
    <name evidence="9" type="primary">SARS</name>
    <name evidence="9" type="synonym">serS</name>
</gene>